<proteinExistence type="inferred from homology"/>
<evidence type="ECO:0000259" key="4">
    <source>
        <dbReference type="Pfam" id="PF05029"/>
    </source>
</evidence>
<dbReference type="AlphaFoldDB" id="A0A0V0QCG6"/>
<evidence type="ECO:0000256" key="3">
    <source>
        <dbReference type="SAM" id="MobiDB-lite"/>
    </source>
</evidence>
<name>A0A0V0QCG6_PSEPJ</name>
<feature type="domain" description="Timeless C-terminal" evidence="4">
    <location>
        <begin position="62"/>
        <end position="110"/>
    </location>
</feature>
<accession>A0A0V0QCG6</accession>
<dbReference type="Pfam" id="PF05029">
    <property type="entry name" value="TIMELESS_C"/>
    <property type="match status" value="1"/>
</dbReference>
<feature type="coiled-coil region" evidence="2">
    <location>
        <begin position="134"/>
        <end position="198"/>
    </location>
</feature>
<evidence type="ECO:0000313" key="5">
    <source>
        <dbReference type="EMBL" id="KRW99748.1"/>
    </source>
</evidence>
<dbReference type="Proteomes" id="UP000054937">
    <property type="component" value="Unassembled WGS sequence"/>
</dbReference>
<comment type="caution">
    <text evidence="5">The sequence shown here is derived from an EMBL/GenBank/DDBJ whole genome shotgun (WGS) entry which is preliminary data.</text>
</comment>
<dbReference type="OrthoDB" id="310853at2759"/>
<organism evidence="5 6">
    <name type="scientific">Pseudocohnilembus persalinus</name>
    <name type="common">Ciliate</name>
    <dbReference type="NCBI Taxonomy" id="266149"/>
    <lineage>
        <taxon>Eukaryota</taxon>
        <taxon>Sar</taxon>
        <taxon>Alveolata</taxon>
        <taxon>Ciliophora</taxon>
        <taxon>Intramacronucleata</taxon>
        <taxon>Oligohymenophorea</taxon>
        <taxon>Scuticociliatia</taxon>
        <taxon>Philasterida</taxon>
        <taxon>Pseudocohnilembidae</taxon>
        <taxon>Pseudocohnilembus</taxon>
    </lineage>
</organism>
<keyword evidence="2" id="KW-0175">Coiled coil</keyword>
<dbReference type="EMBL" id="LDAU01000204">
    <property type="protein sequence ID" value="KRW99748.1"/>
    <property type="molecule type" value="Genomic_DNA"/>
</dbReference>
<reference evidence="5 6" key="1">
    <citation type="journal article" date="2015" name="Sci. Rep.">
        <title>Genome of the facultative scuticociliatosis pathogen Pseudocohnilembus persalinus provides insight into its virulence through horizontal gene transfer.</title>
        <authorList>
            <person name="Xiong J."/>
            <person name="Wang G."/>
            <person name="Cheng J."/>
            <person name="Tian M."/>
            <person name="Pan X."/>
            <person name="Warren A."/>
            <person name="Jiang C."/>
            <person name="Yuan D."/>
            <person name="Miao W."/>
        </authorList>
    </citation>
    <scope>NUCLEOTIDE SEQUENCE [LARGE SCALE GENOMIC DNA]</scope>
    <source>
        <strain evidence="5">36N120E</strain>
    </source>
</reference>
<feature type="compositionally biased region" description="Polar residues" evidence="3">
    <location>
        <begin position="270"/>
        <end position="280"/>
    </location>
</feature>
<keyword evidence="6" id="KW-1185">Reference proteome</keyword>
<sequence>MTLQQSIRSLRRNKNKLGDIQQNDIQEYLTVIFTNYIDFLKTYPPDQIQGGNNQKDLGLGADFAIVPIFKIQFELFENEYFLQILDTLDIRPPTQGEWLWRIPTFIREVDAQLYIEKIKKYFEEEIDMEEKIKNQTKLNNIKQLNQNNNNSLQNYDSGVNIDGEGAYINQQEKMLEELENTQINKIRKMNQRKKMEEELEIQKLDKIYNKEHDDDEKFEEFKESQPNSQQIKHKNQEKQFKSQQNSQKQEVDSQKQSQFIQTQQQEIDQMFSSNENSRQL</sequence>
<protein>
    <recommendedName>
        <fullName evidence="4">Timeless C-terminal domain-containing protein</fullName>
    </recommendedName>
</protein>
<dbReference type="InterPro" id="IPR007725">
    <property type="entry name" value="TIMELESS_C"/>
</dbReference>
<dbReference type="InParanoid" id="A0A0V0QCG6"/>
<feature type="region of interest" description="Disordered" evidence="3">
    <location>
        <begin position="214"/>
        <end position="280"/>
    </location>
</feature>
<evidence type="ECO:0000313" key="6">
    <source>
        <dbReference type="Proteomes" id="UP000054937"/>
    </source>
</evidence>
<gene>
    <name evidence="5" type="ORF">PPERSA_07825</name>
</gene>
<feature type="compositionally biased region" description="Low complexity" evidence="3">
    <location>
        <begin position="241"/>
        <end position="269"/>
    </location>
</feature>
<evidence type="ECO:0000256" key="1">
    <source>
        <dbReference type="ARBA" id="ARBA00008174"/>
    </source>
</evidence>
<comment type="similarity">
    <text evidence="1">Belongs to the timeless family.</text>
</comment>
<evidence type="ECO:0000256" key="2">
    <source>
        <dbReference type="SAM" id="Coils"/>
    </source>
</evidence>